<sequence>MVHSASVAACKTLSSLHTKLLCTNATSSSTAPPSSGAASPFSPSPSTALPSITATTVVTTAVPHHPPDLGALFSTACQFAGQGAYPVANTAT</sequence>
<reference evidence="2 3" key="1">
    <citation type="submission" date="2019-11" db="EMBL/GenBank/DDBJ databases">
        <title>Whole genome sequence of Oryza granulata.</title>
        <authorList>
            <person name="Li W."/>
        </authorList>
    </citation>
    <scope>NUCLEOTIDE SEQUENCE [LARGE SCALE GENOMIC DNA]</scope>
    <source>
        <strain evidence="3">cv. Menghai</strain>
        <tissue evidence="2">Leaf</tissue>
    </source>
</reference>
<accession>A0A6G1DQ58</accession>
<comment type="caution">
    <text evidence="2">The sequence shown here is derived from an EMBL/GenBank/DDBJ whole genome shotgun (WGS) entry which is preliminary data.</text>
</comment>
<name>A0A6G1DQ58_9ORYZ</name>
<dbReference type="Proteomes" id="UP000479710">
    <property type="component" value="Unassembled WGS sequence"/>
</dbReference>
<evidence type="ECO:0000313" key="3">
    <source>
        <dbReference type="Proteomes" id="UP000479710"/>
    </source>
</evidence>
<gene>
    <name evidence="2" type="ORF">E2562_030371</name>
</gene>
<proteinExistence type="predicted"/>
<keyword evidence="3" id="KW-1185">Reference proteome</keyword>
<dbReference type="EMBL" id="SPHZ02000006">
    <property type="protein sequence ID" value="KAF0914566.1"/>
    <property type="molecule type" value="Genomic_DNA"/>
</dbReference>
<evidence type="ECO:0000256" key="1">
    <source>
        <dbReference type="SAM" id="MobiDB-lite"/>
    </source>
</evidence>
<dbReference type="AlphaFoldDB" id="A0A6G1DQ58"/>
<evidence type="ECO:0000313" key="2">
    <source>
        <dbReference type="EMBL" id="KAF0914566.1"/>
    </source>
</evidence>
<organism evidence="2 3">
    <name type="scientific">Oryza meyeriana var. granulata</name>
    <dbReference type="NCBI Taxonomy" id="110450"/>
    <lineage>
        <taxon>Eukaryota</taxon>
        <taxon>Viridiplantae</taxon>
        <taxon>Streptophyta</taxon>
        <taxon>Embryophyta</taxon>
        <taxon>Tracheophyta</taxon>
        <taxon>Spermatophyta</taxon>
        <taxon>Magnoliopsida</taxon>
        <taxon>Liliopsida</taxon>
        <taxon>Poales</taxon>
        <taxon>Poaceae</taxon>
        <taxon>BOP clade</taxon>
        <taxon>Oryzoideae</taxon>
        <taxon>Oryzeae</taxon>
        <taxon>Oryzinae</taxon>
        <taxon>Oryza</taxon>
        <taxon>Oryza meyeriana</taxon>
    </lineage>
</organism>
<feature type="region of interest" description="Disordered" evidence="1">
    <location>
        <begin position="26"/>
        <end position="46"/>
    </location>
</feature>
<protein>
    <submittedName>
        <fullName evidence="2">Uncharacterized protein</fullName>
    </submittedName>
</protein>